<protein>
    <submittedName>
        <fullName evidence="6">LuxR family transcriptional regulator</fullName>
    </submittedName>
</protein>
<dbReference type="SMART" id="SM00421">
    <property type="entry name" value="HTH_LUXR"/>
    <property type="match status" value="1"/>
</dbReference>
<dbReference type="RefSeq" id="WP_054536288.1">
    <property type="nucleotide sequence ID" value="NZ_LGKP01000032.1"/>
</dbReference>
<accession>A0A0P6XZJ6</accession>
<dbReference type="STRING" id="70996.SE18_20280"/>
<dbReference type="Pfam" id="PF00196">
    <property type="entry name" value="GerE"/>
    <property type="match status" value="1"/>
</dbReference>
<gene>
    <name evidence="6" type="ORF">SE18_20280</name>
</gene>
<dbReference type="GO" id="GO:0006355">
    <property type="term" value="P:regulation of DNA-templated transcription"/>
    <property type="evidence" value="ECO:0007669"/>
    <property type="project" value="InterPro"/>
</dbReference>
<evidence type="ECO:0000259" key="5">
    <source>
        <dbReference type="PROSITE" id="PS50110"/>
    </source>
</evidence>
<dbReference type="InterPro" id="IPR011006">
    <property type="entry name" value="CheY-like_superfamily"/>
</dbReference>
<keyword evidence="2" id="KW-0238">DNA-binding</keyword>
<evidence type="ECO:0000313" key="6">
    <source>
        <dbReference type="EMBL" id="KPL81939.1"/>
    </source>
</evidence>
<dbReference type="PANTHER" id="PTHR43214">
    <property type="entry name" value="TWO-COMPONENT RESPONSE REGULATOR"/>
    <property type="match status" value="1"/>
</dbReference>
<dbReference type="InterPro" id="IPR058245">
    <property type="entry name" value="NreC/VraR/RcsB-like_REC"/>
</dbReference>
<feature type="domain" description="Response regulatory" evidence="5">
    <location>
        <begin position="5"/>
        <end position="121"/>
    </location>
</feature>
<feature type="modified residue" description="4-aspartylphosphate" evidence="3">
    <location>
        <position position="56"/>
    </location>
</feature>
<dbReference type="SMART" id="SM00448">
    <property type="entry name" value="REC"/>
    <property type="match status" value="1"/>
</dbReference>
<evidence type="ECO:0000256" key="1">
    <source>
        <dbReference type="ARBA" id="ARBA00022553"/>
    </source>
</evidence>
<dbReference type="PROSITE" id="PS00622">
    <property type="entry name" value="HTH_LUXR_1"/>
    <property type="match status" value="1"/>
</dbReference>
<keyword evidence="1 3" id="KW-0597">Phosphoprotein</keyword>
<evidence type="ECO:0000256" key="3">
    <source>
        <dbReference type="PROSITE-ProRule" id="PRU00169"/>
    </source>
</evidence>
<feature type="domain" description="HTH luxR-type" evidence="4">
    <location>
        <begin position="145"/>
        <end position="210"/>
    </location>
</feature>
<dbReference type="SUPFAM" id="SSF46894">
    <property type="entry name" value="C-terminal effector domain of the bipartite response regulators"/>
    <property type="match status" value="1"/>
</dbReference>
<organism evidence="6 7">
    <name type="scientific">Herpetosiphon geysericola</name>
    <dbReference type="NCBI Taxonomy" id="70996"/>
    <lineage>
        <taxon>Bacteria</taxon>
        <taxon>Bacillati</taxon>
        <taxon>Chloroflexota</taxon>
        <taxon>Chloroflexia</taxon>
        <taxon>Herpetosiphonales</taxon>
        <taxon>Herpetosiphonaceae</taxon>
        <taxon>Herpetosiphon</taxon>
    </lineage>
</organism>
<dbReference type="InterPro" id="IPR039420">
    <property type="entry name" value="WalR-like"/>
</dbReference>
<dbReference type="GO" id="GO:0000160">
    <property type="term" value="P:phosphorelay signal transduction system"/>
    <property type="evidence" value="ECO:0007669"/>
    <property type="project" value="InterPro"/>
</dbReference>
<dbReference type="InterPro" id="IPR000792">
    <property type="entry name" value="Tscrpt_reg_LuxR_C"/>
</dbReference>
<dbReference type="CDD" id="cd06170">
    <property type="entry name" value="LuxR_C_like"/>
    <property type="match status" value="1"/>
</dbReference>
<dbReference type="Proteomes" id="UP000050277">
    <property type="component" value="Unassembled WGS sequence"/>
</dbReference>
<dbReference type="SUPFAM" id="SSF52172">
    <property type="entry name" value="CheY-like"/>
    <property type="match status" value="1"/>
</dbReference>
<dbReference type="Pfam" id="PF00072">
    <property type="entry name" value="Response_reg"/>
    <property type="match status" value="1"/>
</dbReference>
<dbReference type="PRINTS" id="PR00038">
    <property type="entry name" value="HTHLUXR"/>
</dbReference>
<sequence length="221" mass="24393">MESISVFLVDDHLVVRQGLRDFLELQDDIEVVGDSGMPVEAVGQIKQLLPDVVIMDLVMPEIDGVEATRRVKAVSPSTQVIVLTSFSDDEKVFPAIKAGAISYLLKDVSPLELARAVRSAKRGEAVLHPEVAAKLMQEFSTPRNNDPDAEALTEREMDVLRLIARGHSNREIADSLIISEKTVKTHVSNILSKLHLADRTQAAIYALRQRLVPMDDPLPGR</sequence>
<dbReference type="PROSITE" id="PS50043">
    <property type="entry name" value="HTH_LUXR_2"/>
    <property type="match status" value="1"/>
</dbReference>
<proteinExistence type="predicted"/>
<dbReference type="PROSITE" id="PS50110">
    <property type="entry name" value="RESPONSE_REGULATORY"/>
    <property type="match status" value="1"/>
</dbReference>
<dbReference type="PANTHER" id="PTHR43214:SF37">
    <property type="entry name" value="TRANSCRIPTIONAL REGULATORY PROTEIN YDFI"/>
    <property type="match status" value="1"/>
</dbReference>
<reference evidence="6 7" key="1">
    <citation type="submission" date="2015-07" db="EMBL/GenBank/DDBJ databases">
        <title>Whole genome sequence of Herpetosiphon geysericola DSM 7119.</title>
        <authorList>
            <person name="Hemp J."/>
            <person name="Ward L.M."/>
            <person name="Pace L.A."/>
            <person name="Fischer W.W."/>
        </authorList>
    </citation>
    <scope>NUCLEOTIDE SEQUENCE [LARGE SCALE GENOMIC DNA]</scope>
    <source>
        <strain evidence="6 7">DSM 7119</strain>
    </source>
</reference>
<evidence type="ECO:0000259" key="4">
    <source>
        <dbReference type="PROSITE" id="PS50043"/>
    </source>
</evidence>
<comment type="caution">
    <text evidence="6">The sequence shown here is derived from an EMBL/GenBank/DDBJ whole genome shotgun (WGS) entry which is preliminary data.</text>
</comment>
<evidence type="ECO:0000256" key="2">
    <source>
        <dbReference type="ARBA" id="ARBA00023125"/>
    </source>
</evidence>
<evidence type="ECO:0000313" key="7">
    <source>
        <dbReference type="Proteomes" id="UP000050277"/>
    </source>
</evidence>
<dbReference type="InterPro" id="IPR016032">
    <property type="entry name" value="Sig_transdc_resp-reg_C-effctor"/>
</dbReference>
<dbReference type="EMBL" id="LGKP01000032">
    <property type="protein sequence ID" value="KPL81939.1"/>
    <property type="molecule type" value="Genomic_DNA"/>
</dbReference>
<name>A0A0P6XZJ6_9CHLR</name>
<dbReference type="GO" id="GO:0003677">
    <property type="term" value="F:DNA binding"/>
    <property type="evidence" value="ECO:0007669"/>
    <property type="project" value="UniProtKB-KW"/>
</dbReference>
<dbReference type="AlphaFoldDB" id="A0A0P6XZJ6"/>
<keyword evidence="7" id="KW-1185">Reference proteome</keyword>
<dbReference type="OrthoDB" id="9780153at2"/>
<dbReference type="InterPro" id="IPR001789">
    <property type="entry name" value="Sig_transdc_resp-reg_receiver"/>
</dbReference>
<dbReference type="Gene3D" id="3.40.50.2300">
    <property type="match status" value="1"/>
</dbReference>
<dbReference type="CDD" id="cd17535">
    <property type="entry name" value="REC_NarL-like"/>
    <property type="match status" value="1"/>
</dbReference>